<proteinExistence type="predicted"/>
<evidence type="ECO:0000313" key="2">
    <source>
        <dbReference type="EMBL" id="KAF7526932.1"/>
    </source>
</evidence>
<name>A0A9P5L575_PENCR</name>
<organism evidence="2 3">
    <name type="scientific">Penicillium crustosum</name>
    <name type="common">Blue mold fungus</name>
    <dbReference type="NCBI Taxonomy" id="36656"/>
    <lineage>
        <taxon>Eukaryota</taxon>
        <taxon>Fungi</taxon>
        <taxon>Dikarya</taxon>
        <taxon>Ascomycota</taxon>
        <taxon>Pezizomycotina</taxon>
        <taxon>Eurotiomycetes</taxon>
        <taxon>Eurotiomycetidae</taxon>
        <taxon>Eurotiales</taxon>
        <taxon>Aspergillaceae</taxon>
        <taxon>Penicillium</taxon>
    </lineage>
</organism>
<feature type="region of interest" description="Disordered" evidence="1">
    <location>
        <begin position="42"/>
        <end position="67"/>
    </location>
</feature>
<sequence>MKGTSIFQFKSWPKIHQPLPRTPRESQQLLNALTSSFRRQLDGAYPASGNNHGRPLSNPESSAHATDQHLQNILDNPLFRIIPTRPISQEPTTLQSIEGQRRLAEEPMAVFDQMAAAGSVTPLAINDCLKSQLLLSRSPADMSTSRVASRIVDWYWASDGTSRQMLLRSRSATTSLTKFMVAEGLHSTVMQWLQMLMSHDLGSQNGRMTEGLARQTFNHLLVDFIDAEACFGNGFGSAMAHYLSVCQMHFQSASSHKSRKPMLLAAGAHLTRMAMEHKPSSEQVSTLVYDQFKDTVSVLSPRSLLVASVAVCHPTNPDPRPFLQFVANLSPSKFQAWNEVRRDAFFEIGSEALRVLIDRKRFRDISRLEEHISELLPEQPAAPAPVDEKSHVSSEEEHLGRLNWSFT</sequence>
<dbReference type="OrthoDB" id="5424391at2759"/>
<comment type="caution">
    <text evidence="2">The sequence shown here is derived from an EMBL/GenBank/DDBJ whole genome shotgun (WGS) entry which is preliminary data.</text>
</comment>
<dbReference type="AlphaFoldDB" id="A0A9P5L575"/>
<feature type="region of interest" description="Disordered" evidence="1">
    <location>
        <begin position="376"/>
        <end position="396"/>
    </location>
</feature>
<keyword evidence="3" id="KW-1185">Reference proteome</keyword>
<feature type="compositionally biased region" description="Polar residues" evidence="1">
    <location>
        <begin position="58"/>
        <end position="67"/>
    </location>
</feature>
<accession>A0A9P5L575</accession>
<dbReference type="Proteomes" id="UP000701341">
    <property type="component" value="Unassembled WGS sequence"/>
</dbReference>
<dbReference type="EMBL" id="JAAOZQ010000019">
    <property type="protein sequence ID" value="KAF7526932.1"/>
    <property type="molecule type" value="Genomic_DNA"/>
</dbReference>
<gene>
    <name evidence="2" type="ORF">PCG10_003486</name>
</gene>
<reference evidence="2" key="1">
    <citation type="submission" date="2020-02" db="EMBL/GenBank/DDBJ databases">
        <authorList>
            <person name="Lichtner F.J."/>
        </authorList>
    </citation>
    <scope>NUCLEOTIDE SEQUENCE</scope>
    <source>
        <strain evidence="2">G10</strain>
    </source>
</reference>
<feature type="compositionally biased region" description="Basic and acidic residues" evidence="1">
    <location>
        <begin position="386"/>
        <end position="396"/>
    </location>
</feature>
<protein>
    <submittedName>
        <fullName evidence="2">Uncharacterized protein</fullName>
    </submittedName>
</protein>
<evidence type="ECO:0000313" key="3">
    <source>
        <dbReference type="Proteomes" id="UP000701341"/>
    </source>
</evidence>
<evidence type="ECO:0000256" key="1">
    <source>
        <dbReference type="SAM" id="MobiDB-lite"/>
    </source>
</evidence>